<protein>
    <submittedName>
        <fullName evidence="1">Uncharacterized protein</fullName>
    </submittedName>
</protein>
<keyword evidence="2" id="KW-1185">Reference proteome</keyword>
<dbReference type="EMBL" id="JAVYJV010000019">
    <property type="protein sequence ID" value="KAK4345667.1"/>
    <property type="molecule type" value="Genomic_DNA"/>
</dbReference>
<organism evidence="1 2">
    <name type="scientific">Anisodus tanguticus</name>
    <dbReference type="NCBI Taxonomy" id="243964"/>
    <lineage>
        <taxon>Eukaryota</taxon>
        <taxon>Viridiplantae</taxon>
        <taxon>Streptophyta</taxon>
        <taxon>Embryophyta</taxon>
        <taxon>Tracheophyta</taxon>
        <taxon>Spermatophyta</taxon>
        <taxon>Magnoliopsida</taxon>
        <taxon>eudicotyledons</taxon>
        <taxon>Gunneridae</taxon>
        <taxon>Pentapetalae</taxon>
        <taxon>asterids</taxon>
        <taxon>lamiids</taxon>
        <taxon>Solanales</taxon>
        <taxon>Solanaceae</taxon>
        <taxon>Solanoideae</taxon>
        <taxon>Hyoscyameae</taxon>
        <taxon>Anisodus</taxon>
    </lineage>
</organism>
<reference evidence="1" key="1">
    <citation type="submission" date="2023-12" db="EMBL/GenBank/DDBJ databases">
        <title>Genome assembly of Anisodus tanguticus.</title>
        <authorList>
            <person name="Wang Y.-J."/>
        </authorList>
    </citation>
    <scope>NUCLEOTIDE SEQUENCE</scope>
    <source>
        <strain evidence="1">KB-2021</strain>
        <tissue evidence="1">Leaf</tissue>
    </source>
</reference>
<name>A0AAE1UW73_9SOLA</name>
<dbReference type="AlphaFoldDB" id="A0AAE1UW73"/>
<accession>A0AAE1UW73</accession>
<evidence type="ECO:0000313" key="2">
    <source>
        <dbReference type="Proteomes" id="UP001291623"/>
    </source>
</evidence>
<dbReference type="Proteomes" id="UP001291623">
    <property type="component" value="Unassembled WGS sequence"/>
</dbReference>
<comment type="caution">
    <text evidence="1">The sequence shown here is derived from an EMBL/GenBank/DDBJ whole genome shotgun (WGS) entry which is preliminary data.</text>
</comment>
<sequence>MAVDGGNMFWIRANCKDQHTLCGTTASNLSGDSQDCTLLGLKRLRCAWLRDGSNKGEFQGHRRISNQLTCNSKIQYMRFNNHQS</sequence>
<gene>
    <name evidence="1" type="ORF">RND71_035843</name>
</gene>
<proteinExistence type="predicted"/>
<evidence type="ECO:0000313" key="1">
    <source>
        <dbReference type="EMBL" id="KAK4345667.1"/>
    </source>
</evidence>